<keyword evidence="1" id="KW-0732">Signal</keyword>
<proteinExistence type="predicted"/>
<keyword evidence="2" id="KW-1133">Transmembrane helix</keyword>
<dbReference type="EMBL" id="CP014334">
    <property type="protein sequence ID" value="AMW33428.1"/>
    <property type="molecule type" value="Genomic_DNA"/>
</dbReference>
<protein>
    <submittedName>
        <fullName evidence="4">Transporter substrate-binding domain-containing protein</fullName>
    </submittedName>
</protein>
<dbReference type="KEGG" id="fia:NA23_09415"/>
<organism evidence="4 5">
    <name type="scientific">Fervidobacterium islandicum</name>
    <dbReference type="NCBI Taxonomy" id="2423"/>
    <lineage>
        <taxon>Bacteria</taxon>
        <taxon>Thermotogati</taxon>
        <taxon>Thermotogota</taxon>
        <taxon>Thermotogae</taxon>
        <taxon>Thermotogales</taxon>
        <taxon>Fervidobacteriaceae</taxon>
        <taxon>Fervidobacterium</taxon>
    </lineage>
</organism>
<reference evidence="4 5" key="1">
    <citation type="journal article" date="2015" name="Stand. Genomic Sci.">
        <title>Genome sequence of a native-feather degrading extremely thermophilic Eubacterium, Fervidobacterium islandicum AW-1.</title>
        <authorList>
            <person name="Lee Y.J."/>
            <person name="Jeong H."/>
            <person name="Park G.S."/>
            <person name="Kwak Y."/>
            <person name="Lee S.J."/>
            <person name="Lee S.J."/>
            <person name="Park M.K."/>
            <person name="Kim J.Y."/>
            <person name="Kang H.K."/>
            <person name="Shin J.H."/>
            <person name="Lee D.W."/>
        </authorList>
    </citation>
    <scope>NUCLEOTIDE SEQUENCE [LARGE SCALE GENOMIC DNA]</scope>
    <source>
        <strain evidence="4 5">AW-1</strain>
    </source>
</reference>
<evidence type="ECO:0000259" key="3">
    <source>
        <dbReference type="SMART" id="SM00062"/>
    </source>
</evidence>
<feature type="transmembrane region" description="Helical" evidence="2">
    <location>
        <begin position="259"/>
        <end position="278"/>
    </location>
</feature>
<dbReference type="SUPFAM" id="SSF53850">
    <property type="entry name" value="Periplasmic binding protein-like II"/>
    <property type="match status" value="1"/>
</dbReference>
<dbReference type="InterPro" id="IPR001638">
    <property type="entry name" value="Solute-binding_3/MltF_N"/>
</dbReference>
<dbReference type="Gene3D" id="3.40.190.10">
    <property type="entry name" value="Periplasmic binding protein-like II"/>
    <property type="match status" value="2"/>
</dbReference>
<dbReference type="AlphaFoldDB" id="A0AAI8CN22"/>
<evidence type="ECO:0000256" key="1">
    <source>
        <dbReference type="ARBA" id="ARBA00022729"/>
    </source>
</evidence>
<keyword evidence="2" id="KW-0812">Transmembrane</keyword>
<name>A0AAI8CN22_FERIS</name>
<keyword evidence="2" id="KW-0472">Membrane</keyword>
<dbReference type="PANTHER" id="PTHR35936:SF25">
    <property type="entry name" value="ABC TRANSPORTER SUBSTRATE-BINDING PROTEIN"/>
    <property type="match status" value="1"/>
</dbReference>
<accession>A0AAI8CN22</accession>
<evidence type="ECO:0000313" key="5">
    <source>
        <dbReference type="Proteomes" id="UP000093740"/>
    </source>
</evidence>
<dbReference type="Pfam" id="PF00497">
    <property type="entry name" value="SBP_bac_3"/>
    <property type="match status" value="1"/>
</dbReference>
<evidence type="ECO:0000313" key="4">
    <source>
        <dbReference type="EMBL" id="AMW33428.1"/>
    </source>
</evidence>
<dbReference type="RefSeq" id="WP_033191726.1">
    <property type="nucleotide sequence ID" value="NZ_CP014334.2"/>
</dbReference>
<gene>
    <name evidence="4" type="ORF">NA23_09415</name>
</gene>
<feature type="domain" description="Solute-binding protein family 3/N-terminal" evidence="3">
    <location>
        <begin position="29"/>
        <end position="251"/>
    </location>
</feature>
<sequence>MIAERRKFLAKLLIVLVSLCLLPSILFSAIKIGYYDNYPLTFNDNGKPKGLFIDALRKSGILSSYDVEFIFGEFADLMQQLNKGYIDMVVCVAHTPEREKLYSFNKEPVLMNWGVLVSFKTLSDISELDGKTVAVNRGDIYFQRFLEIAQSFDVRPNYAGFDTYESVIKAVNDGIAIAGVVSRLSYLVNSDKYPRVRATSFVFSPVQLKFAIRKGSEIASKDVLEKIDKTIALMKSSGELDNLFNSYFRTQVSRTTLGLQTYMIFIFAGIYIITILIFKSILNAQKVRYEQALELNRQALAQKVIDETKGVYAYSIGTEILKKYMELSKRENHLLGVVCVEFEGKTCEQEKEKLEKILNEETKMGDFVIHIAGPTYAIVLYEYGVFFAEHFRRRIVDLITNEGLMCNVYVGFVKHNINSDSTAESLIYEAVAEMEKEKDFWKRVKE</sequence>
<dbReference type="SMART" id="SM00062">
    <property type="entry name" value="PBPb"/>
    <property type="match status" value="1"/>
</dbReference>
<evidence type="ECO:0000256" key="2">
    <source>
        <dbReference type="SAM" id="Phobius"/>
    </source>
</evidence>
<keyword evidence="5" id="KW-1185">Reference proteome</keyword>
<dbReference type="Proteomes" id="UP000093740">
    <property type="component" value="Chromosome"/>
</dbReference>
<dbReference type="PANTHER" id="PTHR35936">
    <property type="entry name" value="MEMBRANE-BOUND LYTIC MUREIN TRANSGLYCOSYLASE F"/>
    <property type="match status" value="1"/>
</dbReference>